<evidence type="ECO:0000259" key="4">
    <source>
        <dbReference type="PROSITE" id="PS50949"/>
    </source>
</evidence>
<protein>
    <submittedName>
        <fullName evidence="5">GntR family transcriptional regulator</fullName>
    </submittedName>
</protein>
<evidence type="ECO:0000256" key="3">
    <source>
        <dbReference type="ARBA" id="ARBA00023163"/>
    </source>
</evidence>
<keyword evidence="1" id="KW-0805">Transcription regulation</keyword>
<dbReference type="SUPFAM" id="SSF46785">
    <property type="entry name" value="Winged helix' DNA-binding domain"/>
    <property type="match status" value="1"/>
</dbReference>
<organism evidence="5 6">
    <name type="scientific">Terriglobus aquaticus</name>
    <dbReference type="NCBI Taxonomy" id="940139"/>
    <lineage>
        <taxon>Bacteria</taxon>
        <taxon>Pseudomonadati</taxon>
        <taxon>Acidobacteriota</taxon>
        <taxon>Terriglobia</taxon>
        <taxon>Terriglobales</taxon>
        <taxon>Acidobacteriaceae</taxon>
        <taxon>Terriglobus</taxon>
    </lineage>
</organism>
<dbReference type="PROSITE" id="PS50949">
    <property type="entry name" value="HTH_GNTR"/>
    <property type="match status" value="1"/>
</dbReference>
<evidence type="ECO:0000313" key="5">
    <source>
        <dbReference type="EMBL" id="MFN2976000.1"/>
    </source>
</evidence>
<dbReference type="Proteomes" id="UP001634747">
    <property type="component" value="Unassembled WGS sequence"/>
</dbReference>
<feature type="domain" description="HTH gntR-type" evidence="4">
    <location>
        <begin position="14"/>
        <end position="81"/>
    </location>
</feature>
<gene>
    <name evidence="5" type="ORF">ACK2TP_09515</name>
</gene>
<dbReference type="InterPro" id="IPR036388">
    <property type="entry name" value="WH-like_DNA-bd_sf"/>
</dbReference>
<name>A0ABW9KM56_9BACT</name>
<proteinExistence type="predicted"/>
<dbReference type="SUPFAM" id="SSF48008">
    <property type="entry name" value="GntR ligand-binding domain-like"/>
    <property type="match status" value="1"/>
</dbReference>
<dbReference type="SMART" id="SM00345">
    <property type="entry name" value="HTH_GNTR"/>
    <property type="match status" value="1"/>
</dbReference>
<comment type="caution">
    <text evidence="5">The sequence shown here is derived from an EMBL/GenBank/DDBJ whole genome shotgun (WGS) entry which is preliminary data.</text>
</comment>
<keyword evidence="2" id="KW-0238">DNA-binding</keyword>
<dbReference type="PANTHER" id="PTHR43537">
    <property type="entry name" value="TRANSCRIPTIONAL REGULATOR, GNTR FAMILY"/>
    <property type="match status" value="1"/>
</dbReference>
<dbReference type="SMART" id="SM00895">
    <property type="entry name" value="FCD"/>
    <property type="match status" value="1"/>
</dbReference>
<dbReference type="Gene3D" id="1.10.10.10">
    <property type="entry name" value="Winged helix-like DNA-binding domain superfamily/Winged helix DNA-binding domain"/>
    <property type="match status" value="1"/>
</dbReference>
<dbReference type="InterPro" id="IPR008920">
    <property type="entry name" value="TF_FadR/GntR_C"/>
</dbReference>
<dbReference type="CDD" id="cd07377">
    <property type="entry name" value="WHTH_GntR"/>
    <property type="match status" value="1"/>
</dbReference>
<accession>A0ABW9KM56</accession>
<dbReference type="Pfam" id="PF00392">
    <property type="entry name" value="GntR"/>
    <property type="match status" value="1"/>
</dbReference>
<reference evidence="5 6" key="1">
    <citation type="submission" date="2024-12" db="EMBL/GenBank/DDBJ databases">
        <authorList>
            <person name="Lee Y."/>
        </authorList>
    </citation>
    <scope>NUCLEOTIDE SEQUENCE [LARGE SCALE GENOMIC DNA]</scope>
    <source>
        <strain evidence="5 6">03SUJ4</strain>
    </source>
</reference>
<dbReference type="Gene3D" id="1.20.120.530">
    <property type="entry name" value="GntR ligand-binding domain-like"/>
    <property type="match status" value="1"/>
</dbReference>
<dbReference type="InterPro" id="IPR011711">
    <property type="entry name" value="GntR_C"/>
</dbReference>
<evidence type="ECO:0000256" key="1">
    <source>
        <dbReference type="ARBA" id="ARBA00023015"/>
    </source>
</evidence>
<keyword evidence="3" id="KW-0804">Transcription</keyword>
<dbReference type="Pfam" id="PF07729">
    <property type="entry name" value="FCD"/>
    <property type="match status" value="1"/>
</dbReference>
<dbReference type="InterPro" id="IPR036390">
    <property type="entry name" value="WH_DNA-bd_sf"/>
</dbReference>
<evidence type="ECO:0000313" key="6">
    <source>
        <dbReference type="Proteomes" id="UP001634747"/>
    </source>
</evidence>
<dbReference type="PRINTS" id="PR00035">
    <property type="entry name" value="HTHGNTR"/>
</dbReference>
<sequence>MPATKLKPKQKPKVSARQRVYAHLQQGIISGKIARGTVLSELQISQDLRVSRTPVREAIGQLVAEGIVEQSPNRSSIVVDLSRTDIVDLYEVREALETFAVRKAAERGMPAPSVEHLKKILQQLEEIHHTLATSGKQRLDDQEQAAFMMLDLRLHALLVLSTQNARMQKIVNDTRILVRIFSIRRQGHDLKALEIIHKQHCEIVDAVLAQDADRAAGLLAAHIRHSLQERLEEYDAYTRERLMQKHSAAFDLGIDPATVARTGM</sequence>
<keyword evidence="6" id="KW-1185">Reference proteome</keyword>
<dbReference type="RefSeq" id="WP_263412498.1">
    <property type="nucleotide sequence ID" value="NZ_BAABBH010000001.1"/>
</dbReference>
<dbReference type="PANTHER" id="PTHR43537:SF49">
    <property type="entry name" value="TRANSCRIPTIONAL REGULATORY PROTEIN"/>
    <property type="match status" value="1"/>
</dbReference>
<dbReference type="InterPro" id="IPR000524">
    <property type="entry name" value="Tscrpt_reg_HTH_GntR"/>
</dbReference>
<dbReference type="EMBL" id="JBJYXY010000001">
    <property type="protein sequence ID" value="MFN2976000.1"/>
    <property type="molecule type" value="Genomic_DNA"/>
</dbReference>
<evidence type="ECO:0000256" key="2">
    <source>
        <dbReference type="ARBA" id="ARBA00023125"/>
    </source>
</evidence>